<accession>A0ABZ2LEJ1</accession>
<evidence type="ECO:0000256" key="1">
    <source>
        <dbReference type="ARBA" id="ARBA00022723"/>
    </source>
</evidence>
<name>A0ABZ2LEJ1_9BACT</name>
<dbReference type="CDD" id="cd13860">
    <property type="entry name" value="CuRO_1_2dMco_1"/>
    <property type="match status" value="1"/>
</dbReference>
<dbReference type="Gene3D" id="2.60.40.420">
    <property type="entry name" value="Cupredoxins - blue copper proteins"/>
    <property type="match status" value="2"/>
</dbReference>
<dbReference type="PANTHER" id="PTHR11709">
    <property type="entry name" value="MULTI-COPPER OXIDASE"/>
    <property type="match status" value="1"/>
</dbReference>
<keyword evidence="8" id="KW-1185">Reference proteome</keyword>
<dbReference type="InterPro" id="IPR006311">
    <property type="entry name" value="TAT_signal"/>
</dbReference>
<dbReference type="Pfam" id="PF07731">
    <property type="entry name" value="Cu-oxidase_2"/>
    <property type="match status" value="1"/>
</dbReference>
<dbReference type="InterPro" id="IPR002355">
    <property type="entry name" value="Cu_oxidase_Cu_BS"/>
</dbReference>
<evidence type="ECO:0000256" key="4">
    <source>
        <dbReference type="SAM" id="MobiDB-lite"/>
    </source>
</evidence>
<evidence type="ECO:0000313" key="7">
    <source>
        <dbReference type="EMBL" id="WXB09354.1"/>
    </source>
</evidence>
<keyword evidence="2" id="KW-0560">Oxidoreductase</keyword>
<dbReference type="PROSITE" id="PS00080">
    <property type="entry name" value="MULTICOPPER_OXIDASE2"/>
    <property type="match status" value="1"/>
</dbReference>
<evidence type="ECO:0000313" key="8">
    <source>
        <dbReference type="Proteomes" id="UP001374803"/>
    </source>
</evidence>
<sequence length="435" mass="48051">MITRRDMLSRAALLGGAAFLEATADAKNAQAQSAPATTPSSPPPGPLPYTPYTSVVTPNGSTLPWTMDGNVKVFQLVAEEVKREFAPGMTVHCWGYNGQTPGPTIEMVEGDRVRFYVTNKLPERTSVHWHGIILPCGMDGVAGLVQPHIEPGETYVYEFTVRKPGTFMYHPHSDEMVQMALGMMGFFIVHPRVRERIDRDFAIMLMEWAIPPGTARPNPVVMTDFNIFTFNSRVWPGTDPLIVKKNDRVRIRLGNLSMDNHPIHIHGHNFEVTGTDGGRIRESARWPETTVDVPVGTTRDIEFTADNPGDWAFHCHKTHHTMNAMSHDVPNLIGVKQGSVEQRVRKILPGYMAMGEKGMGNMMDMGRPKNTLPMMAGEGPFGPVEMGGMFTIIKIREGLTDYNTDPGWYRHPAGTVAHKVSGPPPKNPGGPPSPK</sequence>
<dbReference type="Pfam" id="PF07732">
    <property type="entry name" value="Cu-oxidase_3"/>
    <property type="match status" value="1"/>
</dbReference>
<feature type="domain" description="Plastocyanin-like" evidence="5">
    <location>
        <begin position="222"/>
        <end position="329"/>
    </location>
</feature>
<evidence type="ECO:0000259" key="5">
    <source>
        <dbReference type="Pfam" id="PF07731"/>
    </source>
</evidence>
<dbReference type="InterPro" id="IPR008972">
    <property type="entry name" value="Cupredoxin"/>
</dbReference>
<dbReference type="PANTHER" id="PTHR11709:SF394">
    <property type="entry name" value="FI03373P-RELATED"/>
    <property type="match status" value="1"/>
</dbReference>
<feature type="region of interest" description="Disordered" evidence="4">
    <location>
        <begin position="30"/>
        <end position="51"/>
    </location>
</feature>
<gene>
    <name evidence="7" type="ORF">LVJ94_19245</name>
</gene>
<evidence type="ECO:0000256" key="2">
    <source>
        <dbReference type="ARBA" id="ARBA00023002"/>
    </source>
</evidence>
<dbReference type="CDD" id="cd04202">
    <property type="entry name" value="CuRO_D2_2dMcoN_like"/>
    <property type="match status" value="1"/>
</dbReference>
<feature type="compositionally biased region" description="Pro residues" evidence="4">
    <location>
        <begin position="40"/>
        <end position="49"/>
    </location>
</feature>
<protein>
    <submittedName>
        <fullName evidence="7">Copper oxidase</fullName>
    </submittedName>
</protein>
<evidence type="ECO:0000259" key="6">
    <source>
        <dbReference type="Pfam" id="PF07732"/>
    </source>
</evidence>
<dbReference type="Proteomes" id="UP001374803">
    <property type="component" value="Chromosome"/>
</dbReference>
<feature type="compositionally biased region" description="Low complexity" evidence="4">
    <location>
        <begin position="30"/>
        <end position="39"/>
    </location>
</feature>
<dbReference type="PROSITE" id="PS51318">
    <property type="entry name" value="TAT"/>
    <property type="match status" value="1"/>
</dbReference>
<keyword evidence="1" id="KW-0479">Metal-binding</keyword>
<evidence type="ECO:0000256" key="3">
    <source>
        <dbReference type="ARBA" id="ARBA00023008"/>
    </source>
</evidence>
<dbReference type="RefSeq" id="WP_394839027.1">
    <property type="nucleotide sequence ID" value="NZ_CP089929.1"/>
</dbReference>
<dbReference type="SUPFAM" id="SSF49503">
    <property type="entry name" value="Cupredoxins"/>
    <property type="match status" value="2"/>
</dbReference>
<feature type="compositionally biased region" description="Pro residues" evidence="4">
    <location>
        <begin position="422"/>
        <end position="435"/>
    </location>
</feature>
<keyword evidence="3" id="KW-0186">Copper</keyword>
<dbReference type="InterPro" id="IPR045087">
    <property type="entry name" value="Cu-oxidase_fam"/>
</dbReference>
<dbReference type="InterPro" id="IPR011706">
    <property type="entry name" value="Cu-oxidase_C"/>
</dbReference>
<proteinExistence type="predicted"/>
<dbReference type="InterPro" id="IPR011707">
    <property type="entry name" value="Cu-oxidase-like_N"/>
</dbReference>
<dbReference type="EMBL" id="CP089983">
    <property type="protein sequence ID" value="WXB09354.1"/>
    <property type="molecule type" value="Genomic_DNA"/>
</dbReference>
<reference evidence="7" key="1">
    <citation type="submission" date="2021-12" db="EMBL/GenBank/DDBJ databases">
        <title>Discovery of the Pendulisporaceae a myxobacterial family with distinct sporulation behavior and unique specialized metabolism.</title>
        <authorList>
            <person name="Garcia R."/>
            <person name="Popoff A."/>
            <person name="Bader C.D."/>
            <person name="Loehr J."/>
            <person name="Walesch S."/>
            <person name="Walt C."/>
            <person name="Boldt J."/>
            <person name="Bunk B."/>
            <person name="Haeckl F.J.F.P.J."/>
            <person name="Gunesch A.P."/>
            <person name="Birkelbach J."/>
            <person name="Nuebel U."/>
            <person name="Pietschmann T."/>
            <person name="Bach T."/>
            <person name="Mueller R."/>
        </authorList>
    </citation>
    <scope>NUCLEOTIDE SEQUENCE</scope>
    <source>
        <strain evidence="7">MSr11367</strain>
    </source>
</reference>
<organism evidence="7 8">
    <name type="scientific">Pendulispora rubella</name>
    <dbReference type="NCBI Taxonomy" id="2741070"/>
    <lineage>
        <taxon>Bacteria</taxon>
        <taxon>Pseudomonadati</taxon>
        <taxon>Myxococcota</taxon>
        <taxon>Myxococcia</taxon>
        <taxon>Myxococcales</taxon>
        <taxon>Sorangiineae</taxon>
        <taxon>Pendulisporaceae</taxon>
        <taxon>Pendulispora</taxon>
    </lineage>
</organism>
<feature type="domain" description="Plastocyanin-like" evidence="6">
    <location>
        <begin position="80"/>
        <end position="192"/>
    </location>
</feature>
<feature type="region of interest" description="Disordered" evidence="4">
    <location>
        <begin position="414"/>
        <end position="435"/>
    </location>
</feature>